<dbReference type="InterPro" id="IPR005508">
    <property type="entry name" value="At2g31720-like"/>
</dbReference>
<dbReference type="GO" id="GO:0005634">
    <property type="term" value="C:nucleus"/>
    <property type="evidence" value="ECO:0007669"/>
    <property type="project" value="UniProtKB-SubCell"/>
</dbReference>
<evidence type="ECO:0000259" key="7">
    <source>
        <dbReference type="PROSITE" id="PS50863"/>
    </source>
</evidence>
<dbReference type="EMBL" id="CABITT030000001">
    <property type="protein sequence ID" value="VVA90138.1"/>
    <property type="molecule type" value="Genomic_DNA"/>
</dbReference>
<keyword evidence="5" id="KW-0539">Nucleus</keyword>
<keyword evidence="4" id="KW-0804">Transcription</keyword>
<keyword evidence="9" id="KW-1185">Reference proteome</keyword>
<evidence type="ECO:0000313" key="9">
    <source>
        <dbReference type="Proteomes" id="UP000489600"/>
    </source>
</evidence>
<comment type="subcellular location">
    <subcellularLocation>
        <location evidence="1">Nucleus</location>
    </subcellularLocation>
</comment>
<dbReference type="Gene3D" id="2.40.330.10">
    <property type="entry name" value="DNA-binding pseudobarrel domain"/>
    <property type="match status" value="1"/>
</dbReference>
<evidence type="ECO:0000256" key="2">
    <source>
        <dbReference type="ARBA" id="ARBA00023015"/>
    </source>
</evidence>
<evidence type="ECO:0000313" key="8">
    <source>
        <dbReference type="EMBL" id="VVA90138.1"/>
    </source>
</evidence>
<dbReference type="PANTHER" id="PTHR31541">
    <property type="entry name" value="B3 DOMAIN PLANT PROTEIN-RELATED"/>
    <property type="match status" value="1"/>
</dbReference>
<dbReference type="OrthoDB" id="1090008at2759"/>
<name>A0A565AND4_9BRAS</name>
<dbReference type="AlphaFoldDB" id="A0A565AND4"/>
<sequence>MRFLNTSLYDQRKKKIQKKTPEQREAEFMWRVFDLVPRRKRSLRVHQKHPDYSKVPRRTRTPSTYTKTPPKWIIRVMKDMKILDDDDPKLIIEKALDLNDFDPLQNRLSIPFESLITKDFLNCDESRIIGDEGINNDGKIGVGAILVDQRTEQWNVVLKKCVVNNDSAGTSLESYVLGGEWSNIVKANGLRDDDNIGLWCFRGSGILFLALDFAGDAVDLLE</sequence>
<evidence type="ECO:0000256" key="5">
    <source>
        <dbReference type="ARBA" id="ARBA00023242"/>
    </source>
</evidence>
<dbReference type="PANTHER" id="PTHR31541:SF45">
    <property type="entry name" value="GENOME ASSEMBLY, CHROMOSOME: A10"/>
    <property type="match status" value="1"/>
</dbReference>
<feature type="domain" description="TF-B3" evidence="7">
    <location>
        <begin position="145"/>
        <end position="215"/>
    </location>
</feature>
<dbReference type="GO" id="GO:0003677">
    <property type="term" value="F:DNA binding"/>
    <property type="evidence" value="ECO:0007669"/>
    <property type="project" value="UniProtKB-KW"/>
</dbReference>
<dbReference type="PROSITE" id="PS50863">
    <property type="entry name" value="B3"/>
    <property type="match status" value="1"/>
</dbReference>
<dbReference type="Pfam" id="PF03754">
    <property type="entry name" value="At2g31720-like"/>
    <property type="match status" value="1"/>
</dbReference>
<feature type="region of interest" description="Disordered" evidence="6">
    <location>
        <begin position="46"/>
        <end position="65"/>
    </location>
</feature>
<dbReference type="SUPFAM" id="SSF101936">
    <property type="entry name" value="DNA-binding pseudobarrel domain"/>
    <property type="match status" value="1"/>
</dbReference>
<comment type="caution">
    <text evidence="8">The sequence shown here is derived from an EMBL/GenBank/DDBJ whole genome shotgun (WGS) entry which is preliminary data.</text>
</comment>
<evidence type="ECO:0000256" key="6">
    <source>
        <dbReference type="SAM" id="MobiDB-lite"/>
    </source>
</evidence>
<keyword evidence="3" id="KW-0238">DNA-binding</keyword>
<evidence type="ECO:0000256" key="4">
    <source>
        <dbReference type="ARBA" id="ARBA00023163"/>
    </source>
</evidence>
<proteinExistence type="predicted"/>
<dbReference type="Proteomes" id="UP000489600">
    <property type="component" value="Unassembled WGS sequence"/>
</dbReference>
<organism evidence="8 9">
    <name type="scientific">Arabis nemorensis</name>
    <dbReference type="NCBI Taxonomy" id="586526"/>
    <lineage>
        <taxon>Eukaryota</taxon>
        <taxon>Viridiplantae</taxon>
        <taxon>Streptophyta</taxon>
        <taxon>Embryophyta</taxon>
        <taxon>Tracheophyta</taxon>
        <taxon>Spermatophyta</taxon>
        <taxon>Magnoliopsida</taxon>
        <taxon>eudicotyledons</taxon>
        <taxon>Gunneridae</taxon>
        <taxon>Pentapetalae</taxon>
        <taxon>rosids</taxon>
        <taxon>malvids</taxon>
        <taxon>Brassicales</taxon>
        <taxon>Brassicaceae</taxon>
        <taxon>Arabideae</taxon>
        <taxon>Arabis</taxon>
    </lineage>
</organism>
<evidence type="ECO:0000256" key="3">
    <source>
        <dbReference type="ARBA" id="ARBA00023125"/>
    </source>
</evidence>
<reference evidence="8" key="1">
    <citation type="submission" date="2019-07" db="EMBL/GenBank/DDBJ databases">
        <authorList>
            <person name="Dittberner H."/>
        </authorList>
    </citation>
    <scope>NUCLEOTIDE SEQUENCE [LARGE SCALE GENOMIC DNA]</scope>
</reference>
<dbReference type="InterPro" id="IPR003340">
    <property type="entry name" value="B3_DNA-bd"/>
</dbReference>
<gene>
    <name evidence="8" type="ORF">ANE_LOCUS583</name>
</gene>
<protein>
    <recommendedName>
        <fullName evidence="7">TF-B3 domain-containing protein</fullName>
    </recommendedName>
</protein>
<keyword evidence="2" id="KW-0805">Transcription regulation</keyword>
<accession>A0A565AND4</accession>
<evidence type="ECO:0000256" key="1">
    <source>
        <dbReference type="ARBA" id="ARBA00004123"/>
    </source>
</evidence>
<dbReference type="InterPro" id="IPR015300">
    <property type="entry name" value="DNA-bd_pseudobarrel_sf"/>
</dbReference>